<evidence type="ECO:0000313" key="3">
    <source>
        <dbReference type="Proteomes" id="UP000265618"/>
    </source>
</evidence>
<reference evidence="2 3" key="1">
    <citation type="journal article" date="2018" name="PLoS ONE">
        <title>The draft genome of Kipferlia bialata reveals reductive genome evolution in fornicate parasites.</title>
        <authorList>
            <person name="Tanifuji G."/>
            <person name="Takabayashi S."/>
            <person name="Kume K."/>
            <person name="Takagi M."/>
            <person name="Nakayama T."/>
            <person name="Kamikawa R."/>
            <person name="Inagaki Y."/>
            <person name="Hashimoto T."/>
        </authorList>
    </citation>
    <scope>NUCLEOTIDE SEQUENCE [LARGE SCALE GENOMIC DNA]</scope>
    <source>
        <strain evidence="2">NY0173</strain>
    </source>
</reference>
<dbReference type="AlphaFoldDB" id="A0A391P2U7"/>
<organism evidence="2 3">
    <name type="scientific">Kipferlia bialata</name>
    <dbReference type="NCBI Taxonomy" id="797122"/>
    <lineage>
        <taxon>Eukaryota</taxon>
        <taxon>Metamonada</taxon>
        <taxon>Carpediemonas-like organisms</taxon>
        <taxon>Kipferlia</taxon>
    </lineage>
</organism>
<proteinExistence type="predicted"/>
<sequence>MSADNSTWSPYHKSRVKYVSSPSSQANGRRDPYPRDDRPAPPTRAAPVSSVSGHVPPSSQLNASVLPYNSAEIAELIDR</sequence>
<comment type="caution">
    <text evidence="2">The sequence shown here is derived from an EMBL/GenBank/DDBJ whole genome shotgun (WGS) entry which is preliminary data.</text>
</comment>
<feature type="compositionally biased region" description="Low complexity" evidence="1">
    <location>
        <begin position="43"/>
        <end position="59"/>
    </location>
</feature>
<feature type="region of interest" description="Disordered" evidence="1">
    <location>
        <begin position="1"/>
        <end position="62"/>
    </location>
</feature>
<dbReference type="Proteomes" id="UP000265618">
    <property type="component" value="Unassembled WGS sequence"/>
</dbReference>
<feature type="compositionally biased region" description="Basic and acidic residues" evidence="1">
    <location>
        <begin position="28"/>
        <end position="39"/>
    </location>
</feature>
<evidence type="ECO:0000313" key="2">
    <source>
        <dbReference type="EMBL" id="GCA64579.1"/>
    </source>
</evidence>
<accession>A0A391P2U7</accession>
<protein>
    <submittedName>
        <fullName evidence="2">Uncharacterized protein</fullName>
    </submittedName>
</protein>
<name>A0A391P2U7_9EUKA</name>
<gene>
    <name evidence="2" type="ORF">KIPB_014714</name>
</gene>
<keyword evidence="3" id="KW-1185">Reference proteome</keyword>
<dbReference type="EMBL" id="BDIP01007740">
    <property type="protein sequence ID" value="GCA64579.1"/>
    <property type="molecule type" value="Genomic_DNA"/>
</dbReference>
<evidence type="ECO:0000256" key="1">
    <source>
        <dbReference type="SAM" id="MobiDB-lite"/>
    </source>
</evidence>